<comment type="caution">
    <text evidence="2">The sequence shown here is derived from an EMBL/GenBank/DDBJ whole genome shotgun (WGS) entry which is preliminary data.</text>
</comment>
<dbReference type="EMBL" id="ABVR01000039">
    <property type="protein sequence ID" value="EEG90208.1"/>
    <property type="molecule type" value="Genomic_DNA"/>
</dbReference>
<protein>
    <recommendedName>
        <fullName evidence="4">Transcription-repair coupling factor</fullName>
    </recommendedName>
</protein>
<dbReference type="HOGENOM" id="CLU_2045708_0_0_9"/>
<evidence type="ECO:0000313" key="2">
    <source>
        <dbReference type="EMBL" id="EEG90208.1"/>
    </source>
</evidence>
<evidence type="ECO:0008006" key="4">
    <source>
        <dbReference type="Google" id="ProtNLM"/>
    </source>
</evidence>
<reference evidence="2 3" key="2">
    <citation type="submission" date="2009-03" db="EMBL/GenBank/DDBJ databases">
        <title>Draft genome sequence of Coprococcus comes (ATCC 27758).</title>
        <authorList>
            <person name="Sudarsanam P."/>
            <person name="Ley R."/>
            <person name="Guruge J."/>
            <person name="Turnbaugh P.J."/>
            <person name="Mahowald M."/>
            <person name="Liep D."/>
            <person name="Gordon J."/>
        </authorList>
    </citation>
    <scope>NUCLEOTIDE SEQUENCE [LARGE SCALE GENOMIC DNA]</scope>
    <source>
        <strain evidence="2 3">ATCC 27758</strain>
    </source>
</reference>
<sequence length="120" mass="13286">MHALTAPLSELAEIEEICEERGREPGMLLLSGCVTSQKTHLMYALGKDYGHTLIVLSSEDKAKKLYEEYRFLNEKYQLLSGKGSPFLSGRYPRKTAGQTADGNLADDDGGKKPGYGHYND</sequence>
<name>C0B8H1_9FIRM</name>
<accession>C0B8H1</accession>
<reference evidence="2 3" key="1">
    <citation type="submission" date="2009-02" db="EMBL/GenBank/DDBJ databases">
        <authorList>
            <person name="Fulton L."/>
            <person name="Clifton S."/>
            <person name="Fulton B."/>
            <person name="Xu J."/>
            <person name="Minx P."/>
            <person name="Pepin K.H."/>
            <person name="Johnson M."/>
            <person name="Bhonagiri V."/>
            <person name="Nash W.E."/>
            <person name="Mardis E.R."/>
            <person name="Wilson R.K."/>
        </authorList>
    </citation>
    <scope>NUCLEOTIDE SEQUENCE [LARGE SCALE GENOMIC DNA]</scope>
    <source>
        <strain evidence="2 3">ATCC 27758</strain>
    </source>
</reference>
<gene>
    <name evidence="2" type="ORF">COPCOM_01445</name>
</gene>
<organism evidence="2 3">
    <name type="scientific">Coprococcus comes ATCC 27758</name>
    <dbReference type="NCBI Taxonomy" id="470146"/>
    <lineage>
        <taxon>Bacteria</taxon>
        <taxon>Bacillati</taxon>
        <taxon>Bacillota</taxon>
        <taxon>Clostridia</taxon>
        <taxon>Lachnospirales</taxon>
        <taxon>Lachnospiraceae</taxon>
        <taxon>Coprococcus</taxon>
    </lineage>
</organism>
<dbReference type="Proteomes" id="UP000003793">
    <property type="component" value="Unassembled WGS sequence"/>
</dbReference>
<feature type="region of interest" description="Disordered" evidence="1">
    <location>
        <begin position="80"/>
        <end position="120"/>
    </location>
</feature>
<evidence type="ECO:0000313" key="3">
    <source>
        <dbReference type="Proteomes" id="UP000003793"/>
    </source>
</evidence>
<proteinExistence type="predicted"/>
<dbReference type="AlphaFoldDB" id="C0B8H1"/>
<evidence type="ECO:0000256" key="1">
    <source>
        <dbReference type="SAM" id="MobiDB-lite"/>
    </source>
</evidence>